<evidence type="ECO:0000256" key="2">
    <source>
        <dbReference type="ARBA" id="ARBA00022525"/>
    </source>
</evidence>
<keyword evidence="8" id="KW-0732">Signal</keyword>
<dbReference type="GO" id="GO:0004867">
    <property type="term" value="F:serine-type endopeptidase inhibitor activity"/>
    <property type="evidence" value="ECO:0007669"/>
    <property type="project" value="UniProtKB-UniRule"/>
</dbReference>
<sequence>MRNLLLATVCALMLALVFGKTTCNNNESDMCSKCYCNANEERICSKSIVCMLNNHALSRGIRDVESKSGTNRIHNEATNVLGFMIEDCTPLETKFKSCNFCKCARNGKGWFCTQKECIPKH</sequence>
<comment type="caution">
    <text evidence="7">Lacks conserved residue(s) required for the propagation of feature annotation.</text>
</comment>
<keyword evidence="3 7" id="KW-0646">Protease inhibitor</keyword>
<evidence type="ECO:0000256" key="3">
    <source>
        <dbReference type="ARBA" id="ARBA00022690"/>
    </source>
</evidence>
<evidence type="ECO:0000256" key="4">
    <source>
        <dbReference type="ARBA" id="ARBA00022900"/>
    </source>
</evidence>
<evidence type="ECO:0000259" key="9">
    <source>
        <dbReference type="PROSITE" id="PS51446"/>
    </source>
</evidence>
<evidence type="ECO:0000313" key="11">
    <source>
        <dbReference type="Proteomes" id="UP001153620"/>
    </source>
</evidence>
<dbReference type="OrthoDB" id="7700498at2759"/>
<dbReference type="InterPro" id="IPR008037">
    <property type="entry name" value="Pacifastin_dom"/>
</dbReference>
<evidence type="ECO:0000256" key="8">
    <source>
        <dbReference type="SAM" id="SignalP"/>
    </source>
</evidence>
<comment type="subcellular location">
    <subcellularLocation>
        <location evidence="1">Secreted</location>
    </subcellularLocation>
</comment>
<dbReference type="AlphaFoldDB" id="A0A9N9RVR5"/>
<dbReference type="GO" id="GO:0005576">
    <property type="term" value="C:extracellular region"/>
    <property type="evidence" value="ECO:0007669"/>
    <property type="project" value="UniProtKB-SubCell"/>
</dbReference>
<feature type="site" description="Reactive bond" evidence="7">
    <location>
        <begin position="114"/>
        <end position="115"/>
    </location>
</feature>
<dbReference type="EMBL" id="OU895878">
    <property type="protein sequence ID" value="CAG9805852.1"/>
    <property type="molecule type" value="Genomic_DNA"/>
</dbReference>
<feature type="disulfide bond" evidence="7">
    <location>
        <begin position="88"/>
        <end position="103"/>
    </location>
</feature>
<keyword evidence="4 7" id="KW-0722">Serine protease inhibitor</keyword>
<feature type="signal peptide" evidence="8">
    <location>
        <begin position="1"/>
        <end position="19"/>
    </location>
</feature>
<keyword evidence="11" id="KW-1185">Reference proteome</keyword>
<dbReference type="Pfam" id="PF05375">
    <property type="entry name" value="Pacifastin_I"/>
    <property type="match status" value="1"/>
</dbReference>
<name>A0A9N9RVR5_9DIPT</name>
<evidence type="ECO:0000256" key="5">
    <source>
        <dbReference type="ARBA" id="ARBA00023157"/>
    </source>
</evidence>
<evidence type="ECO:0000256" key="6">
    <source>
        <dbReference type="ARBA" id="ARBA00029459"/>
    </source>
</evidence>
<dbReference type="PROSITE" id="PS51446">
    <property type="entry name" value="PACIFASTIN"/>
    <property type="match status" value="1"/>
</dbReference>
<dbReference type="InterPro" id="IPR036201">
    <property type="entry name" value="Pacifastin_dom_sf"/>
</dbReference>
<evidence type="ECO:0000256" key="1">
    <source>
        <dbReference type="ARBA" id="ARBA00004613"/>
    </source>
</evidence>
<keyword evidence="5 7" id="KW-1015">Disulfide bond</keyword>
<protein>
    <recommendedName>
        <fullName evidence="9">Pacifastin domain-containing protein</fullName>
    </recommendedName>
</protein>
<feature type="domain" description="Pacifastin" evidence="9">
    <location>
        <begin position="85"/>
        <end position="120"/>
    </location>
</feature>
<gene>
    <name evidence="10" type="ORF">CHIRRI_LOCUS8719</name>
</gene>
<organism evidence="10 11">
    <name type="scientific">Chironomus riparius</name>
    <dbReference type="NCBI Taxonomy" id="315576"/>
    <lineage>
        <taxon>Eukaryota</taxon>
        <taxon>Metazoa</taxon>
        <taxon>Ecdysozoa</taxon>
        <taxon>Arthropoda</taxon>
        <taxon>Hexapoda</taxon>
        <taxon>Insecta</taxon>
        <taxon>Pterygota</taxon>
        <taxon>Neoptera</taxon>
        <taxon>Endopterygota</taxon>
        <taxon>Diptera</taxon>
        <taxon>Nematocera</taxon>
        <taxon>Chironomoidea</taxon>
        <taxon>Chironomidae</taxon>
        <taxon>Chironominae</taxon>
        <taxon>Chironomus</taxon>
    </lineage>
</organism>
<dbReference type="SUPFAM" id="SSF57283">
    <property type="entry name" value="PMP inhibitors"/>
    <property type="match status" value="1"/>
</dbReference>
<keyword evidence="2" id="KW-0964">Secreted</keyword>
<evidence type="ECO:0000313" key="10">
    <source>
        <dbReference type="EMBL" id="CAG9805852.1"/>
    </source>
</evidence>
<reference evidence="10" key="1">
    <citation type="submission" date="2022-01" db="EMBL/GenBank/DDBJ databases">
        <authorList>
            <person name="King R."/>
        </authorList>
    </citation>
    <scope>NUCLEOTIDE SEQUENCE</scope>
</reference>
<evidence type="ECO:0000256" key="7">
    <source>
        <dbReference type="PROSITE-ProRule" id="PRU00776"/>
    </source>
</evidence>
<feature type="chain" id="PRO_5040155578" description="Pacifastin domain-containing protein" evidence="8">
    <location>
        <begin position="20"/>
        <end position="121"/>
    </location>
</feature>
<comment type="similarity">
    <text evidence="6 7">Belongs to the protease inhibitor I19 family.</text>
</comment>
<proteinExistence type="inferred from homology"/>
<accession>A0A9N9RVR5</accession>
<reference evidence="10" key="2">
    <citation type="submission" date="2022-10" db="EMBL/GenBank/DDBJ databases">
        <authorList>
            <consortium name="ENA_rothamsted_submissions"/>
            <consortium name="culmorum"/>
            <person name="King R."/>
        </authorList>
    </citation>
    <scope>NUCLEOTIDE SEQUENCE</scope>
</reference>
<dbReference type="Proteomes" id="UP001153620">
    <property type="component" value="Chromosome 2"/>
</dbReference>